<evidence type="ECO:0000256" key="1">
    <source>
        <dbReference type="SAM" id="MobiDB-lite"/>
    </source>
</evidence>
<feature type="region of interest" description="Disordered" evidence="1">
    <location>
        <begin position="1"/>
        <end position="44"/>
    </location>
</feature>
<sequence length="44" mass="5018">MGKPLTNQSVDLPYEMPKQVRDDGPGYQPNVRTKKIPSFKKRGD</sequence>
<proteinExistence type="predicted"/>
<dbReference type="Proteomes" id="UP000186720">
    <property type="component" value="Unassembled WGS sequence"/>
</dbReference>
<protein>
    <submittedName>
        <fullName evidence="2">Uncharacterized protein</fullName>
    </submittedName>
</protein>
<feature type="compositionally biased region" description="Polar residues" evidence="1">
    <location>
        <begin position="1"/>
        <end position="10"/>
    </location>
</feature>
<dbReference type="STRING" id="1302689.RG47T_4791"/>
<reference evidence="2 3" key="1">
    <citation type="submission" date="2016-11" db="EMBL/GenBank/DDBJ databases">
        <title>Whole Genome Sequencing of Mucilaginibacter polytrichastri RG4-7(T) isolated from the moss sample.</title>
        <authorList>
            <person name="Li Y."/>
        </authorList>
    </citation>
    <scope>NUCLEOTIDE SEQUENCE [LARGE SCALE GENOMIC DNA]</scope>
    <source>
        <strain evidence="2 3">RG4-7</strain>
    </source>
</reference>
<keyword evidence="3" id="KW-1185">Reference proteome</keyword>
<dbReference type="AlphaFoldDB" id="A0A1Q6A5M2"/>
<name>A0A1Q6A5M2_9SPHI</name>
<dbReference type="EMBL" id="MPPL01000001">
    <property type="protein sequence ID" value="OKS89307.1"/>
    <property type="molecule type" value="Genomic_DNA"/>
</dbReference>
<evidence type="ECO:0000313" key="3">
    <source>
        <dbReference type="Proteomes" id="UP000186720"/>
    </source>
</evidence>
<gene>
    <name evidence="2" type="ORF">RG47T_4791</name>
</gene>
<feature type="compositionally biased region" description="Basic residues" evidence="1">
    <location>
        <begin position="32"/>
        <end position="44"/>
    </location>
</feature>
<evidence type="ECO:0000313" key="2">
    <source>
        <dbReference type="EMBL" id="OKS89307.1"/>
    </source>
</evidence>
<accession>A0A1Q6A5M2</accession>
<organism evidence="2 3">
    <name type="scientific">Mucilaginibacter polytrichastri</name>
    <dbReference type="NCBI Taxonomy" id="1302689"/>
    <lineage>
        <taxon>Bacteria</taxon>
        <taxon>Pseudomonadati</taxon>
        <taxon>Bacteroidota</taxon>
        <taxon>Sphingobacteriia</taxon>
        <taxon>Sphingobacteriales</taxon>
        <taxon>Sphingobacteriaceae</taxon>
        <taxon>Mucilaginibacter</taxon>
    </lineage>
</organism>
<comment type="caution">
    <text evidence="2">The sequence shown here is derived from an EMBL/GenBank/DDBJ whole genome shotgun (WGS) entry which is preliminary data.</text>
</comment>